<comment type="similarity">
    <text evidence="2">Belongs to the EamA transporter family.</text>
</comment>
<keyword evidence="3" id="KW-0813">Transport</keyword>
<feature type="transmembrane region" description="Helical" evidence="8">
    <location>
        <begin position="152"/>
        <end position="168"/>
    </location>
</feature>
<dbReference type="InterPro" id="IPR037185">
    <property type="entry name" value="EmrE-like"/>
</dbReference>
<feature type="transmembrane region" description="Helical" evidence="8">
    <location>
        <begin position="276"/>
        <end position="293"/>
    </location>
</feature>
<feature type="transmembrane region" description="Helical" evidence="8">
    <location>
        <begin position="252"/>
        <end position="270"/>
    </location>
</feature>
<feature type="transmembrane region" description="Helical" evidence="8">
    <location>
        <begin position="129"/>
        <end position="146"/>
    </location>
</feature>
<evidence type="ECO:0000256" key="3">
    <source>
        <dbReference type="ARBA" id="ARBA00022448"/>
    </source>
</evidence>
<feature type="transmembrane region" description="Helical" evidence="8">
    <location>
        <begin position="73"/>
        <end position="93"/>
    </location>
</feature>
<dbReference type="SUPFAM" id="SSF103481">
    <property type="entry name" value="Multidrug resistance efflux transporter EmrE"/>
    <property type="match status" value="2"/>
</dbReference>
<comment type="caution">
    <text evidence="10">The sequence shown here is derived from an EMBL/GenBank/DDBJ whole genome shotgun (WGS) entry which is preliminary data.</text>
</comment>
<keyword evidence="5 8" id="KW-0812">Transmembrane</keyword>
<evidence type="ECO:0000256" key="6">
    <source>
        <dbReference type="ARBA" id="ARBA00022989"/>
    </source>
</evidence>
<dbReference type="AlphaFoldDB" id="A0AAW7M457"/>
<keyword evidence="7 8" id="KW-0472">Membrane</keyword>
<dbReference type="InterPro" id="IPR004626">
    <property type="entry name" value="RarD"/>
</dbReference>
<feature type="transmembrane region" description="Helical" evidence="8">
    <location>
        <begin position="222"/>
        <end position="240"/>
    </location>
</feature>
<evidence type="ECO:0000259" key="9">
    <source>
        <dbReference type="Pfam" id="PF00892"/>
    </source>
</evidence>
<evidence type="ECO:0000256" key="2">
    <source>
        <dbReference type="ARBA" id="ARBA00007362"/>
    </source>
</evidence>
<keyword evidence="11" id="KW-1185">Reference proteome</keyword>
<evidence type="ECO:0000256" key="8">
    <source>
        <dbReference type="SAM" id="Phobius"/>
    </source>
</evidence>
<dbReference type="GO" id="GO:0005886">
    <property type="term" value="C:plasma membrane"/>
    <property type="evidence" value="ECO:0007669"/>
    <property type="project" value="UniProtKB-SubCell"/>
</dbReference>
<evidence type="ECO:0000256" key="1">
    <source>
        <dbReference type="ARBA" id="ARBA00004651"/>
    </source>
</evidence>
<keyword evidence="6 8" id="KW-1133">Transmembrane helix</keyword>
<feature type="transmembrane region" description="Helical" evidence="8">
    <location>
        <begin position="180"/>
        <end position="202"/>
    </location>
</feature>
<organism evidence="10 11">
    <name type="scientific">Demequina lignilytica</name>
    <dbReference type="NCBI Taxonomy" id="3051663"/>
    <lineage>
        <taxon>Bacteria</taxon>
        <taxon>Bacillati</taxon>
        <taxon>Actinomycetota</taxon>
        <taxon>Actinomycetes</taxon>
        <taxon>Micrococcales</taxon>
        <taxon>Demequinaceae</taxon>
        <taxon>Demequina</taxon>
    </lineage>
</organism>
<protein>
    <submittedName>
        <fullName evidence="10">EamA family transporter RarD</fullName>
    </submittedName>
</protein>
<name>A0AAW7M457_9MICO</name>
<feature type="transmembrane region" description="Helical" evidence="8">
    <location>
        <begin position="42"/>
        <end position="61"/>
    </location>
</feature>
<dbReference type="RefSeq" id="WP_301119482.1">
    <property type="nucleotide sequence ID" value="NZ_JAUHPX010000005.1"/>
</dbReference>
<keyword evidence="4" id="KW-1003">Cell membrane</keyword>
<evidence type="ECO:0000313" key="10">
    <source>
        <dbReference type="EMBL" id="MDN4488502.1"/>
    </source>
</evidence>
<evidence type="ECO:0000256" key="5">
    <source>
        <dbReference type="ARBA" id="ARBA00022692"/>
    </source>
</evidence>
<evidence type="ECO:0000256" key="4">
    <source>
        <dbReference type="ARBA" id="ARBA00022475"/>
    </source>
</evidence>
<accession>A0AAW7M457</accession>
<dbReference type="InterPro" id="IPR000620">
    <property type="entry name" value="EamA_dom"/>
</dbReference>
<sequence>MTPSLDRRGLTYGFAAYFIWGLFPILMAWLEPAGALEIVAWRSVSSLAVCLMIVPFMAGAWPRIVAVARDGRTMLRLTAASLLIAVNWGVMVYAVVTDRVASTSLGYYINPLLTVALGVFFLRERLRPMQLVAIGVAAVAVTVVAVDMGGLPWISLVLATSFGLYSFIKKDVGAKVDALTGLTVETAIQLPLAIGVLIWVHASGTQTLLVRGAEGLGWVHDTLLLTTGTWTAGALLIFAAAARRLPLNISGLLQYIAPTMTFALAVWYFHEPMPSARWAGFALVWVALVLITVDSWRARASAAVTPPGRVTEPV</sequence>
<feature type="transmembrane region" description="Helical" evidence="8">
    <location>
        <begin position="12"/>
        <end position="30"/>
    </location>
</feature>
<feature type="transmembrane region" description="Helical" evidence="8">
    <location>
        <begin position="105"/>
        <end position="122"/>
    </location>
</feature>
<dbReference type="NCBIfam" id="TIGR00688">
    <property type="entry name" value="rarD"/>
    <property type="match status" value="1"/>
</dbReference>
<dbReference type="PANTHER" id="PTHR22911:SF137">
    <property type="entry name" value="SOLUTE CARRIER FAMILY 35 MEMBER G2-RELATED"/>
    <property type="match status" value="1"/>
</dbReference>
<dbReference type="EMBL" id="JAUHPX010000005">
    <property type="protein sequence ID" value="MDN4488502.1"/>
    <property type="molecule type" value="Genomic_DNA"/>
</dbReference>
<reference evidence="10" key="1">
    <citation type="submission" date="2023-06" db="EMBL/GenBank/DDBJ databases">
        <title>Sysu t00039.</title>
        <authorList>
            <person name="Gao L."/>
            <person name="Fang B.-Z."/>
            <person name="Li W.-J."/>
        </authorList>
    </citation>
    <scope>NUCLEOTIDE SEQUENCE</scope>
    <source>
        <strain evidence="10">SYSU T00039</strain>
    </source>
</reference>
<evidence type="ECO:0000256" key="7">
    <source>
        <dbReference type="ARBA" id="ARBA00023136"/>
    </source>
</evidence>
<feature type="domain" description="EamA" evidence="9">
    <location>
        <begin position="8"/>
        <end position="144"/>
    </location>
</feature>
<dbReference type="Pfam" id="PF00892">
    <property type="entry name" value="EamA"/>
    <property type="match status" value="1"/>
</dbReference>
<proteinExistence type="inferred from homology"/>
<gene>
    <name evidence="10" type="primary">rarD</name>
    <name evidence="10" type="ORF">QQX10_10015</name>
</gene>
<comment type="subcellular location">
    <subcellularLocation>
        <location evidence="1">Cell membrane</location>
        <topology evidence="1">Multi-pass membrane protein</topology>
    </subcellularLocation>
</comment>
<dbReference type="PANTHER" id="PTHR22911">
    <property type="entry name" value="ACYL-MALONYL CONDENSING ENZYME-RELATED"/>
    <property type="match status" value="1"/>
</dbReference>
<dbReference type="Proteomes" id="UP001172737">
    <property type="component" value="Unassembled WGS sequence"/>
</dbReference>
<evidence type="ECO:0000313" key="11">
    <source>
        <dbReference type="Proteomes" id="UP001172737"/>
    </source>
</evidence>